<dbReference type="OrthoDB" id="431557at2759"/>
<evidence type="ECO:0000256" key="3">
    <source>
        <dbReference type="RuleBase" id="RU000551"/>
    </source>
</evidence>
<evidence type="ECO:0000313" key="6">
    <source>
        <dbReference type="Proteomes" id="UP000008312"/>
    </source>
</evidence>
<comment type="subcellular location">
    <subcellularLocation>
        <location evidence="3">Cytoplasm</location>
    </subcellularLocation>
    <subcellularLocation>
        <location evidence="3">Nucleus</location>
    </subcellularLocation>
</comment>
<dbReference type="OMA" id="ATCIGKD"/>
<keyword evidence="1 2" id="KW-0647">Proteasome</keyword>
<dbReference type="SUPFAM" id="SSF56235">
    <property type="entry name" value="N-terminal nucleophile aminohydrolases (Ntn hydrolases)"/>
    <property type="match status" value="1"/>
</dbReference>
<dbReference type="SMART" id="SM00948">
    <property type="entry name" value="Proteasome_A_N"/>
    <property type="match status" value="1"/>
</dbReference>
<dbReference type="GO" id="GO:0006511">
    <property type="term" value="P:ubiquitin-dependent protein catabolic process"/>
    <property type="evidence" value="ECO:0007669"/>
    <property type="project" value="InterPro"/>
</dbReference>
<keyword evidence="6" id="KW-1185">Reference proteome</keyword>
<protein>
    <recommendedName>
        <fullName evidence="3">Proteasome subunit alpha type</fullName>
    </recommendedName>
</protein>
<dbReference type="PROSITE" id="PS00388">
    <property type="entry name" value="PROTEASOME_ALPHA_1"/>
    <property type="match status" value="1"/>
</dbReference>
<dbReference type="AlphaFoldDB" id="D8LZ91"/>
<dbReference type="PANTHER" id="PTHR11599">
    <property type="entry name" value="PROTEASOME SUBUNIT ALPHA/BETA"/>
    <property type="match status" value="1"/>
</dbReference>
<dbReference type="InterPro" id="IPR050115">
    <property type="entry name" value="Proteasome_alpha"/>
</dbReference>
<dbReference type="MEROPS" id="T01.972"/>
<dbReference type="NCBIfam" id="NF003075">
    <property type="entry name" value="PRK03996.1"/>
    <property type="match status" value="1"/>
</dbReference>
<proteinExistence type="inferred from homology"/>
<keyword evidence="3" id="KW-0963">Cytoplasm</keyword>
<dbReference type="InterPro" id="IPR029055">
    <property type="entry name" value="Ntn_hydrolases_N"/>
</dbReference>
<name>D8LZ91_BLAHO</name>
<dbReference type="EMBL" id="FN668640">
    <property type="protein sequence ID" value="CBK21130.2"/>
    <property type="molecule type" value="Genomic_DNA"/>
</dbReference>
<dbReference type="GO" id="GO:0005634">
    <property type="term" value="C:nucleus"/>
    <property type="evidence" value="ECO:0007669"/>
    <property type="project" value="UniProtKB-SubCell"/>
</dbReference>
<evidence type="ECO:0000313" key="5">
    <source>
        <dbReference type="EMBL" id="CBK21130.2"/>
    </source>
</evidence>
<dbReference type="Gene3D" id="3.60.20.10">
    <property type="entry name" value="Glutamine Phosphoribosylpyrophosphate, subunit 1, domain 1"/>
    <property type="match status" value="1"/>
</dbReference>
<dbReference type="GO" id="GO:0005737">
    <property type="term" value="C:cytoplasm"/>
    <property type="evidence" value="ECO:0007669"/>
    <property type="project" value="UniProtKB-SubCell"/>
</dbReference>
<dbReference type="InterPro" id="IPR001353">
    <property type="entry name" value="Proteasome_sua/b"/>
</dbReference>
<evidence type="ECO:0000256" key="2">
    <source>
        <dbReference type="PROSITE-ProRule" id="PRU00808"/>
    </source>
</evidence>
<dbReference type="GeneID" id="24918598"/>
<dbReference type="Pfam" id="PF10584">
    <property type="entry name" value="Proteasome_A_N"/>
    <property type="match status" value="1"/>
</dbReference>
<dbReference type="Pfam" id="PF00227">
    <property type="entry name" value="Proteasome"/>
    <property type="match status" value="1"/>
</dbReference>
<feature type="domain" description="Proteasome alpha-type subunits" evidence="4">
    <location>
        <begin position="5"/>
        <end position="27"/>
    </location>
</feature>
<evidence type="ECO:0000256" key="1">
    <source>
        <dbReference type="ARBA" id="ARBA00022942"/>
    </source>
</evidence>
<dbReference type="Proteomes" id="UP000008312">
    <property type="component" value="Unassembled WGS sequence"/>
</dbReference>
<evidence type="ECO:0000259" key="4">
    <source>
        <dbReference type="PROSITE" id="PS00388"/>
    </source>
</evidence>
<dbReference type="RefSeq" id="XP_012895178.1">
    <property type="nucleotide sequence ID" value="XM_013039724.1"/>
</dbReference>
<dbReference type="InParanoid" id="D8LZ91"/>
<dbReference type="GO" id="GO:0019773">
    <property type="term" value="C:proteasome core complex, alpha-subunit complex"/>
    <property type="evidence" value="ECO:0007669"/>
    <property type="project" value="UniProtKB-UniRule"/>
</dbReference>
<gene>
    <name evidence="5" type="ORF">GSBLH_T00001332001</name>
</gene>
<dbReference type="InterPro" id="IPR023332">
    <property type="entry name" value="Proteasome_alpha-type"/>
</dbReference>
<dbReference type="FunCoup" id="D8LZ91">
    <property type="interactions" value="589"/>
</dbReference>
<dbReference type="CDD" id="cd03750">
    <property type="entry name" value="proteasome_alpha_type_2"/>
    <property type="match status" value="1"/>
</dbReference>
<keyword evidence="3" id="KW-0539">Nucleus</keyword>
<reference evidence="5" key="1">
    <citation type="submission" date="2010-02" db="EMBL/GenBank/DDBJ databases">
        <title>Sequencing and annotation of the Blastocystis hominis genome.</title>
        <authorList>
            <person name="Wincker P."/>
        </authorList>
    </citation>
    <scope>NUCLEOTIDE SEQUENCE</scope>
    <source>
        <strain evidence="5">Singapore isolate B</strain>
    </source>
</reference>
<dbReference type="InterPro" id="IPR000426">
    <property type="entry name" value="Proteasome_asu_N"/>
</dbReference>
<organism evidence="5">
    <name type="scientific">Blastocystis hominis</name>
    <dbReference type="NCBI Taxonomy" id="12968"/>
    <lineage>
        <taxon>Eukaryota</taxon>
        <taxon>Sar</taxon>
        <taxon>Stramenopiles</taxon>
        <taxon>Bigyra</taxon>
        <taxon>Opalozoa</taxon>
        <taxon>Opalinata</taxon>
        <taxon>Blastocystidae</taxon>
        <taxon>Blastocystis</taxon>
    </lineage>
</organism>
<comment type="similarity">
    <text evidence="2 3">Belongs to the peptidase T1A family.</text>
</comment>
<comment type="subunit">
    <text evidence="3">The 26S proteasome consists of a 20S proteasome core and two 19S regulatory subunits.</text>
</comment>
<accession>D8LZ91</accession>
<dbReference type="PROSITE" id="PS51475">
    <property type="entry name" value="PROTEASOME_ALPHA_2"/>
    <property type="match status" value="1"/>
</dbReference>
<sequence>MDHSYSFSLTTFSSSGKLLQIEYALNAVNKGKMSVGVTATNGVVIATERKVPTILIEESSIQKILPLSENIGVVYSGMGPDFRIIAKKAQKKASTYYATFHEQIPCTILVQEIASIMQEYTQSGGVRPFGISLLVIGYDEDKPRLYQVDPSGAYFSWYATAIGKNYISGKSFLEKRWSEDMELEDAVHTAMLALKENFEGEMNENNIQVAYVSEETGRKIHILTPEEIKDYLEEMEWSVC</sequence>